<evidence type="ECO:0000256" key="7">
    <source>
        <dbReference type="SAM" id="Phobius"/>
    </source>
</evidence>
<dbReference type="PROSITE" id="PS51318">
    <property type="entry name" value="TAT"/>
    <property type="match status" value="1"/>
</dbReference>
<keyword evidence="4" id="KW-0249">Electron transport</keyword>
<dbReference type="GO" id="GO:0019646">
    <property type="term" value="P:aerobic electron transport chain"/>
    <property type="evidence" value="ECO:0007669"/>
    <property type="project" value="InterPro"/>
</dbReference>
<dbReference type="PROSITE" id="PS51373">
    <property type="entry name" value="HIPIP"/>
    <property type="match status" value="1"/>
</dbReference>
<proteinExistence type="evidence at protein level"/>
<evidence type="ECO:0000259" key="8">
    <source>
        <dbReference type="PROSITE" id="PS51373"/>
    </source>
</evidence>
<dbReference type="InterPro" id="IPR019546">
    <property type="entry name" value="TAT_signal_bac_arc"/>
</dbReference>
<gene>
    <name evidence="9" type="primary">hip</name>
</gene>
<feature type="binding site" evidence="10">
    <location>
        <position position="91"/>
    </location>
    <ligand>
        <name>[4Fe-4S] cluster</name>
        <dbReference type="ChEBI" id="CHEBI:49883"/>
    </ligand>
</feature>
<dbReference type="InterPro" id="IPR006311">
    <property type="entry name" value="TAT_signal"/>
</dbReference>
<dbReference type="PDB" id="3H31">
    <property type="method" value="X-ray"/>
    <property type="resolution" value="1.00 A"/>
    <property type="chains" value="A=54-127"/>
</dbReference>
<dbReference type="Gene3D" id="4.10.490.10">
    <property type="entry name" value="High potential iron-sulphur protein"/>
    <property type="match status" value="1"/>
</dbReference>
<evidence type="ECO:0000256" key="2">
    <source>
        <dbReference type="ARBA" id="ARBA00022485"/>
    </source>
</evidence>
<dbReference type="InterPro" id="IPR000170">
    <property type="entry name" value="High_potential_FeS_prot"/>
</dbReference>
<organism evidence="9">
    <name type="scientific">Rhodothermus marinus</name>
    <name type="common">Rhodothermus obamensis</name>
    <dbReference type="NCBI Taxonomy" id="29549"/>
    <lineage>
        <taxon>Bacteria</taxon>
        <taxon>Pseudomonadati</taxon>
        <taxon>Rhodothermota</taxon>
        <taxon>Rhodothermia</taxon>
        <taxon>Rhodothermales</taxon>
        <taxon>Rhodothermaceae</taxon>
        <taxon>Rhodothermus</taxon>
    </lineage>
</organism>
<dbReference type="Pfam" id="PF01355">
    <property type="entry name" value="HIPIP"/>
    <property type="match status" value="1"/>
</dbReference>
<dbReference type="AlphaFoldDB" id="C4P582"/>
<dbReference type="EvolutionaryTrace" id="C4P582"/>
<keyword evidence="1" id="KW-0813">Transport</keyword>
<dbReference type="NCBIfam" id="TIGR01409">
    <property type="entry name" value="TAT_signal_seq"/>
    <property type="match status" value="1"/>
</dbReference>
<dbReference type="GO" id="GO:0046872">
    <property type="term" value="F:metal ion binding"/>
    <property type="evidence" value="ECO:0007669"/>
    <property type="project" value="UniProtKB-KW"/>
</dbReference>
<evidence type="ECO:0000256" key="5">
    <source>
        <dbReference type="ARBA" id="ARBA00023004"/>
    </source>
</evidence>
<sequence precursor="true">MEDKRVTRRDFLLRVGALGLAGIGGSALLSACGGGQQQQQQSGAASESGTSASAELTCTDVSGLTAEEIQMRESLQYTDHSPYPDKTCANCQLYVPAESPDQCGGCQLIKGPIHPNGYCTSWVQKAT</sequence>
<dbReference type="OMA" id="CGGCQLF"/>
<feature type="binding site" evidence="10">
    <location>
        <position position="119"/>
    </location>
    <ligand>
        <name>[4Fe-4S] cluster</name>
        <dbReference type="ChEBI" id="CHEBI:49883"/>
    </ligand>
</feature>
<dbReference type="EMBL" id="FJ873797">
    <property type="protein sequence ID" value="ACQ76718.2"/>
    <property type="molecule type" value="Genomic_DNA"/>
</dbReference>
<reference evidence="10" key="2">
    <citation type="journal article" date="2010" name="J. Biol. Inorg. Chem.">
        <title>Structure at 1.0 A resolution of a high-potential iron-sulfur protein involved in the aerobic respiratory chain of Rhodothermus marinus.</title>
        <authorList>
            <person name="Stelter M."/>
            <person name="Melo A.M."/>
            <person name="Hreggvidsson S."/>
            <person name="Saraiva L.M."/>
            <person name="Teixeira M."/>
            <person name="Archer M."/>
        </authorList>
    </citation>
    <scope>X-RAY CRYSTALLOGRAPHY (1.00 ANGSTROMS) OF 54-127 IN COMPLEX WITH [4FE-4S] CLUSTER</scope>
    <scope>DISULFIDE BONDS</scope>
</reference>
<keyword evidence="7" id="KW-0812">Transmembrane</keyword>
<dbReference type="PDBsum" id="3H31"/>
<feature type="domain" description="High potential iron-sulfur proteins family profile" evidence="8">
    <location>
        <begin position="59"/>
        <end position="127"/>
    </location>
</feature>
<protein>
    <submittedName>
        <fullName evidence="9">High potential iron-sulfur protein</fullName>
    </submittedName>
</protein>
<keyword evidence="3 10" id="KW-0479">Metal-binding</keyword>
<evidence type="ECO:0000256" key="4">
    <source>
        <dbReference type="ARBA" id="ARBA00022982"/>
    </source>
</evidence>
<dbReference type="SMR" id="C4P582"/>
<keyword evidence="7" id="KW-0472">Membrane</keyword>
<evidence type="ECO:0007829" key="10">
    <source>
        <dbReference type="PDB" id="3H31"/>
    </source>
</evidence>
<feature type="disulfide bond" evidence="10">
    <location>
        <begin position="58"/>
        <end position="103"/>
    </location>
</feature>
<dbReference type="GO" id="GO:0051539">
    <property type="term" value="F:4 iron, 4 sulfur cluster binding"/>
    <property type="evidence" value="ECO:0007669"/>
    <property type="project" value="UniProtKB-KW"/>
</dbReference>
<feature type="binding site" evidence="10">
    <location>
        <position position="106"/>
    </location>
    <ligand>
        <name>[4Fe-4S] cluster</name>
        <dbReference type="ChEBI" id="CHEBI:49883"/>
    </ligand>
</feature>
<keyword evidence="2 10" id="KW-0004">4Fe-4S</keyword>
<name>C4P582_RHOMR</name>
<dbReference type="GO" id="GO:0009055">
    <property type="term" value="F:electron transfer activity"/>
    <property type="evidence" value="ECO:0007669"/>
    <property type="project" value="InterPro"/>
</dbReference>
<feature type="transmembrane region" description="Helical" evidence="7">
    <location>
        <begin position="12"/>
        <end position="31"/>
    </location>
</feature>
<feature type="binding site" evidence="10">
    <location>
        <position position="88"/>
    </location>
    <ligand>
        <name>[4Fe-4S] cluster</name>
        <dbReference type="ChEBI" id="CHEBI:49883"/>
    </ligand>
</feature>
<accession>C4P582</accession>
<evidence type="ECO:0000256" key="1">
    <source>
        <dbReference type="ARBA" id="ARBA00022448"/>
    </source>
</evidence>
<dbReference type="PROSITE" id="PS51257">
    <property type="entry name" value="PROKAR_LIPOPROTEIN"/>
    <property type="match status" value="1"/>
</dbReference>
<keyword evidence="10" id="KW-0002">3D-structure</keyword>
<keyword evidence="6 10" id="KW-0411">Iron-sulfur</keyword>
<evidence type="ECO:0000256" key="6">
    <source>
        <dbReference type="ARBA" id="ARBA00023014"/>
    </source>
</evidence>
<reference evidence="9" key="1">
    <citation type="submission" date="2009-06" db="EMBL/GenBank/DDBJ databases">
        <title>Structure of a HiPIP involved in the respiratory chain of the non-purple bacterium Rhodothermus marinus at 1.0 AA resolution.</title>
        <authorList>
            <person name="Hreggvidfsson G.O."/>
            <person name="Hjorleifsdottir S."/>
            <person name="Melo A.M.P."/>
            <person name="Teixeira M."/>
            <person name="Saraiva L.M."/>
            <person name="Stelter M."/>
            <person name="Archer M."/>
        </authorList>
    </citation>
    <scope>NUCLEOTIDE SEQUENCE</scope>
    <source>
        <strain evidence="9">ITI378</strain>
    </source>
</reference>
<dbReference type="SUPFAM" id="SSF57652">
    <property type="entry name" value="HIPIP (high potential iron protein)"/>
    <property type="match status" value="1"/>
</dbReference>
<dbReference type="InterPro" id="IPR036369">
    <property type="entry name" value="HIPIP_sf"/>
</dbReference>
<evidence type="ECO:0000313" key="9">
    <source>
        <dbReference type="EMBL" id="ACQ76718.2"/>
    </source>
</evidence>
<keyword evidence="7" id="KW-1133">Transmembrane helix</keyword>
<keyword evidence="5 10" id="KW-0408">Iron</keyword>
<evidence type="ECO:0000256" key="3">
    <source>
        <dbReference type="ARBA" id="ARBA00022723"/>
    </source>
</evidence>